<dbReference type="Pfam" id="PF03033">
    <property type="entry name" value="Glyco_transf_28"/>
    <property type="match status" value="1"/>
</dbReference>
<dbReference type="GO" id="GO:0008360">
    <property type="term" value="P:regulation of cell shape"/>
    <property type="evidence" value="ECO:0007669"/>
    <property type="project" value="UniProtKB-KW"/>
</dbReference>
<feature type="binding site" evidence="10">
    <location>
        <begin position="13"/>
        <end position="15"/>
    </location>
    <ligand>
        <name>UDP-N-acetyl-alpha-D-glucosamine</name>
        <dbReference type="ChEBI" id="CHEBI:57705"/>
    </ligand>
</feature>
<keyword evidence="5 10" id="KW-0133">Cell shape</keyword>
<dbReference type="EMBL" id="QNRI01000005">
    <property type="protein sequence ID" value="RBO98314.1"/>
    <property type="molecule type" value="Genomic_DNA"/>
</dbReference>
<dbReference type="InterPro" id="IPR004276">
    <property type="entry name" value="GlycoTrans_28_N"/>
</dbReference>
<evidence type="ECO:0000259" key="13">
    <source>
        <dbReference type="Pfam" id="PF04101"/>
    </source>
</evidence>
<dbReference type="NCBIfam" id="NF009102">
    <property type="entry name" value="PRK12446.1"/>
    <property type="match status" value="1"/>
</dbReference>
<dbReference type="GO" id="GO:0050511">
    <property type="term" value="F:undecaprenyldiphospho-muramoylpentapeptide beta-N-acetylglucosaminyltransferase activity"/>
    <property type="evidence" value="ECO:0007669"/>
    <property type="project" value="UniProtKB-UniRule"/>
</dbReference>
<evidence type="ECO:0000256" key="11">
    <source>
        <dbReference type="SAM" id="Coils"/>
    </source>
</evidence>
<evidence type="ECO:0000313" key="14">
    <source>
        <dbReference type="EMBL" id="RBO98314.1"/>
    </source>
</evidence>
<feature type="coiled-coil region" evidence="11">
    <location>
        <begin position="307"/>
        <end position="341"/>
    </location>
</feature>
<feature type="domain" description="Glycosyltransferase family 28 N-terminal" evidence="12">
    <location>
        <begin position="6"/>
        <end position="144"/>
    </location>
</feature>
<dbReference type="EC" id="2.4.1.227" evidence="10"/>
<comment type="pathway">
    <text evidence="10">Cell wall biogenesis; peptidoglycan biosynthesis.</text>
</comment>
<reference evidence="14 15" key="1">
    <citation type="submission" date="2018-06" db="EMBL/GenBank/DDBJ databases">
        <title>Genomic Encyclopedia of Type Strains, Phase IV (KMG-IV): sequencing the most valuable type-strain genomes for metagenomic binning, comparative biology and taxonomic classification.</title>
        <authorList>
            <person name="Goeker M."/>
        </authorList>
    </citation>
    <scope>NUCLEOTIDE SEQUENCE [LARGE SCALE GENOMIC DNA]</scope>
    <source>
        <strain evidence="14 15">DSM 15140</strain>
    </source>
</reference>
<dbReference type="Proteomes" id="UP000252254">
    <property type="component" value="Unassembled WGS sequence"/>
</dbReference>
<dbReference type="SUPFAM" id="SSF53756">
    <property type="entry name" value="UDP-Glycosyltransferase/glycogen phosphorylase"/>
    <property type="match status" value="1"/>
</dbReference>
<gene>
    <name evidence="10" type="primary">murG</name>
    <name evidence="14" type="ORF">DES48_105165</name>
</gene>
<evidence type="ECO:0000256" key="5">
    <source>
        <dbReference type="ARBA" id="ARBA00022960"/>
    </source>
</evidence>
<keyword evidence="15" id="KW-1185">Reference proteome</keyword>
<keyword evidence="6 10" id="KW-0573">Peptidoglycan synthesis</keyword>
<evidence type="ECO:0000256" key="9">
    <source>
        <dbReference type="ARBA" id="ARBA00023316"/>
    </source>
</evidence>
<keyword evidence="2 10" id="KW-0132">Cell division</keyword>
<comment type="catalytic activity">
    <reaction evidence="10">
        <text>di-trans,octa-cis-undecaprenyl diphospho-N-acetyl-alpha-D-muramoyl-L-alanyl-D-glutamyl-meso-2,6-diaminopimeloyl-D-alanyl-D-alanine + UDP-N-acetyl-alpha-D-glucosamine = di-trans,octa-cis-undecaprenyl diphospho-[N-acetyl-alpha-D-glucosaminyl-(1-&gt;4)]-N-acetyl-alpha-D-muramoyl-L-alanyl-D-glutamyl-meso-2,6-diaminopimeloyl-D-alanyl-D-alanine + UDP + H(+)</text>
        <dbReference type="Rhea" id="RHEA:31227"/>
        <dbReference type="ChEBI" id="CHEBI:15378"/>
        <dbReference type="ChEBI" id="CHEBI:57705"/>
        <dbReference type="ChEBI" id="CHEBI:58223"/>
        <dbReference type="ChEBI" id="CHEBI:61387"/>
        <dbReference type="ChEBI" id="CHEBI:61388"/>
        <dbReference type="EC" id="2.4.1.227"/>
    </reaction>
</comment>
<comment type="subcellular location">
    <subcellularLocation>
        <location evidence="10">Cell membrane</location>
        <topology evidence="10">Peripheral membrane protein</topology>
        <orientation evidence="10">Cytoplasmic side</orientation>
    </subcellularLocation>
</comment>
<evidence type="ECO:0000313" key="15">
    <source>
        <dbReference type="Proteomes" id="UP000252254"/>
    </source>
</evidence>
<feature type="domain" description="Glycosyl transferase family 28 C-terminal" evidence="13">
    <location>
        <begin position="190"/>
        <end position="345"/>
    </location>
</feature>
<evidence type="ECO:0000256" key="4">
    <source>
        <dbReference type="ARBA" id="ARBA00022679"/>
    </source>
</evidence>
<keyword evidence="9 10" id="KW-0961">Cell wall biogenesis/degradation</keyword>
<keyword evidence="1 10" id="KW-1003">Cell membrane</keyword>
<feature type="binding site" evidence="10">
    <location>
        <position position="197"/>
    </location>
    <ligand>
        <name>UDP-N-acetyl-alpha-D-glucosamine</name>
        <dbReference type="ChEBI" id="CHEBI:57705"/>
    </ligand>
</feature>
<proteinExistence type="inferred from homology"/>
<evidence type="ECO:0000256" key="10">
    <source>
        <dbReference type="HAMAP-Rule" id="MF_00033"/>
    </source>
</evidence>
<dbReference type="Gene3D" id="3.40.50.2000">
    <property type="entry name" value="Glycogen Phosphorylase B"/>
    <property type="match status" value="2"/>
</dbReference>
<dbReference type="InterPro" id="IPR007235">
    <property type="entry name" value="Glyco_trans_28_C"/>
</dbReference>
<dbReference type="GO" id="GO:0009252">
    <property type="term" value="P:peptidoglycan biosynthetic process"/>
    <property type="evidence" value="ECO:0007669"/>
    <property type="project" value="UniProtKB-UniRule"/>
</dbReference>
<protein>
    <recommendedName>
        <fullName evidence="10">UDP-N-acetylglucosamine--N-acetylmuramyl-(pentapeptide) pyrophosphoryl-undecaprenol N-acetylglucosamine transferase</fullName>
        <ecNumber evidence="10">2.4.1.227</ecNumber>
    </recommendedName>
    <alternativeName>
        <fullName evidence="10">Undecaprenyl-PP-MurNAc-pentapeptide-UDPGlcNAc GlcNAc transferase</fullName>
    </alternativeName>
</protein>
<dbReference type="GO" id="GO:0051301">
    <property type="term" value="P:cell division"/>
    <property type="evidence" value="ECO:0007669"/>
    <property type="project" value="UniProtKB-KW"/>
</dbReference>
<dbReference type="OrthoDB" id="9808936at2"/>
<dbReference type="Pfam" id="PF04101">
    <property type="entry name" value="Glyco_tran_28_C"/>
    <property type="match status" value="1"/>
</dbReference>
<dbReference type="STRING" id="200904.GCA_900168775_01138"/>
<accession>A0A366EA30</accession>
<evidence type="ECO:0000256" key="3">
    <source>
        <dbReference type="ARBA" id="ARBA00022676"/>
    </source>
</evidence>
<evidence type="ECO:0000259" key="12">
    <source>
        <dbReference type="Pfam" id="PF03033"/>
    </source>
</evidence>
<comment type="caution">
    <text evidence="14">The sequence shown here is derived from an EMBL/GenBank/DDBJ whole genome shotgun (WGS) entry which is preliminary data.</text>
</comment>
<dbReference type="NCBIfam" id="TIGR01133">
    <property type="entry name" value="murG"/>
    <property type="match status" value="1"/>
</dbReference>
<keyword evidence="4 10" id="KW-0808">Transferase</keyword>
<comment type="function">
    <text evidence="10">Cell wall formation. Catalyzes the transfer of a GlcNAc subunit on undecaprenyl-pyrophosphoryl-MurNAc-pentapeptide (lipid intermediate I) to form undecaprenyl-pyrophosphoryl-MurNAc-(pentapeptide)GlcNAc (lipid intermediate II).</text>
</comment>
<feature type="binding site" evidence="10">
    <location>
        <position position="167"/>
    </location>
    <ligand>
        <name>UDP-N-acetyl-alpha-D-glucosamine</name>
        <dbReference type="ChEBI" id="CHEBI:57705"/>
    </ligand>
</feature>
<dbReference type="CDD" id="cd03785">
    <property type="entry name" value="GT28_MurG"/>
    <property type="match status" value="1"/>
</dbReference>
<dbReference type="PANTHER" id="PTHR21015">
    <property type="entry name" value="UDP-N-ACETYLGLUCOSAMINE--N-ACETYLMURAMYL-(PENTAPEPTIDE) PYROPHOSPHORYL-UNDECAPRENOL N-ACETYLGLUCOSAMINE TRANSFERASE 1"/>
    <property type="match status" value="1"/>
</dbReference>
<evidence type="ECO:0000256" key="2">
    <source>
        <dbReference type="ARBA" id="ARBA00022618"/>
    </source>
</evidence>
<keyword evidence="7 10" id="KW-0472">Membrane</keyword>
<sequence>MANKRIVLTGGGSAGHVMVNLAIIPTLQEEGWQIDYIGSKTGIERDLIENIHDVSYHAISTGKLRRYMSKENFKDPFKVLTGIAQAFRILGKVKPSVIFSKGGFVSVPVLIAGRMRGLPAVVHESDITPGLANKLAMPFAKKILTTFPETMNYVSADKAEWVGAVVRTELLEGNKQNGLSYANLPGKKPVLLIMGGSGGAQRINGAVRQSLSELTEQFEIIHICGKNNIDATVQQQNYAQFEYIQDELPDVLAATSYVLSRAGSNAIFEFLALKKPMLLIPLSRQASRGDQILNANSFKKQGYAHVLEEEELSSDTLKQALQKLRNEASIVQDNMRKYQTQEAKDQVIQVIKDNAKASK</sequence>
<feature type="binding site" evidence="10">
    <location>
        <position position="291"/>
    </location>
    <ligand>
        <name>UDP-N-acetyl-alpha-D-glucosamine</name>
        <dbReference type="ChEBI" id="CHEBI:57705"/>
    </ligand>
</feature>
<dbReference type="InterPro" id="IPR006009">
    <property type="entry name" value="GlcNAc_MurG"/>
</dbReference>
<evidence type="ECO:0000256" key="6">
    <source>
        <dbReference type="ARBA" id="ARBA00022984"/>
    </source>
</evidence>
<organism evidence="14 15">
    <name type="scientific">Paraliobacillus ryukyuensis</name>
    <dbReference type="NCBI Taxonomy" id="200904"/>
    <lineage>
        <taxon>Bacteria</taxon>
        <taxon>Bacillati</taxon>
        <taxon>Bacillota</taxon>
        <taxon>Bacilli</taxon>
        <taxon>Bacillales</taxon>
        <taxon>Bacillaceae</taxon>
        <taxon>Paraliobacillus</taxon>
    </lineage>
</organism>
<dbReference type="PANTHER" id="PTHR21015:SF27">
    <property type="entry name" value="UDP-N-ACETYLGLUCOSAMINE--N-ACETYLMURAMYL-(PENTAPEPTIDE) PYROPHOSPHORYL-UNDECAPRENOL N-ACETYLGLUCOSAMINE TRANSFERASE"/>
    <property type="match status" value="1"/>
</dbReference>
<dbReference type="GO" id="GO:0005975">
    <property type="term" value="P:carbohydrate metabolic process"/>
    <property type="evidence" value="ECO:0007669"/>
    <property type="project" value="InterPro"/>
</dbReference>
<evidence type="ECO:0000256" key="1">
    <source>
        <dbReference type="ARBA" id="ARBA00022475"/>
    </source>
</evidence>
<evidence type="ECO:0000256" key="7">
    <source>
        <dbReference type="ARBA" id="ARBA00023136"/>
    </source>
</evidence>
<dbReference type="HAMAP" id="MF_00033">
    <property type="entry name" value="MurG"/>
    <property type="match status" value="1"/>
</dbReference>
<dbReference type="GO" id="GO:0071555">
    <property type="term" value="P:cell wall organization"/>
    <property type="evidence" value="ECO:0007669"/>
    <property type="project" value="UniProtKB-KW"/>
</dbReference>
<dbReference type="AlphaFoldDB" id="A0A366EA30"/>
<comment type="similarity">
    <text evidence="10">Belongs to the glycosyltransferase 28 family. MurG subfamily.</text>
</comment>
<keyword evidence="3 10" id="KW-0328">Glycosyltransferase</keyword>
<comment type="caution">
    <text evidence="10">Lacks conserved residue(s) required for the propagation of feature annotation.</text>
</comment>
<dbReference type="GO" id="GO:0005886">
    <property type="term" value="C:plasma membrane"/>
    <property type="evidence" value="ECO:0007669"/>
    <property type="project" value="UniProtKB-SubCell"/>
</dbReference>
<keyword evidence="11" id="KW-0175">Coiled coil</keyword>
<name>A0A366EA30_9BACI</name>
<evidence type="ECO:0000256" key="8">
    <source>
        <dbReference type="ARBA" id="ARBA00023306"/>
    </source>
</evidence>
<dbReference type="GO" id="GO:0051991">
    <property type="term" value="F:UDP-N-acetyl-D-glucosamine:N-acetylmuramoyl-L-alanyl-D-glutamyl-meso-2,6-diaminopimelyl-D-alanyl-D-alanine-diphosphoundecaprenol 4-beta-N-acetylglucosaminlytransferase activity"/>
    <property type="evidence" value="ECO:0007669"/>
    <property type="project" value="RHEA"/>
</dbReference>
<dbReference type="RefSeq" id="WP_113868817.1">
    <property type="nucleotide sequence ID" value="NZ_BAABQN010000005.1"/>
</dbReference>
<dbReference type="UniPathway" id="UPA00219"/>
<keyword evidence="8 10" id="KW-0131">Cell cycle</keyword>